<feature type="chain" id="PRO_5044023641" evidence="1">
    <location>
        <begin position="22"/>
        <end position="143"/>
    </location>
</feature>
<reference evidence="2" key="1">
    <citation type="journal article" date="2022" name="bioRxiv">
        <title>Sequencing and chromosome-scale assembly of the giantPleurodeles waltlgenome.</title>
        <authorList>
            <person name="Brown T."/>
            <person name="Elewa A."/>
            <person name="Iarovenko S."/>
            <person name="Subramanian E."/>
            <person name="Araus A.J."/>
            <person name="Petzold A."/>
            <person name="Susuki M."/>
            <person name="Suzuki K.-i.T."/>
            <person name="Hayashi T."/>
            <person name="Toyoda A."/>
            <person name="Oliveira C."/>
            <person name="Osipova E."/>
            <person name="Leigh N.D."/>
            <person name="Simon A."/>
            <person name="Yun M.H."/>
        </authorList>
    </citation>
    <scope>NUCLEOTIDE SEQUENCE</scope>
    <source>
        <strain evidence="2">20211129_DDA</strain>
        <tissue evidence="2">Liver</tissue>
    </source>
</reference>
<accession>A0AAV7TY74</accession>
<sequence>MVAPGTACWATAARVLRELHAALWFLLQRAYNGGSVGKDSTSCDSRGNENVIREKTEKKFAAARDNRQYHVLMFIEGLRSDGELAPNTGVSLDTKSIRRVARKQQGRETIDKTGLQQDSVNRYALRSPNPSGQLERTMRNWTR</sequence>
<dbReference type="Proteomes" id="UP001066276">
    <property type="component" value="Chromosome 3_2"/>
</dbReference>
<protein>
    <submittedName>
        <fullName evidence="2">Uncharacterized protein</fullName>
    </submittedName>
</protein>
<name>A0AAV7TY74_PLEWA</name>
<evidence type="ECO:0000256" key="1">
    <source>
        <dbReference type="SAM" id="SignalP"/>
    </source>
</evidence>
<feature type="signal peptide" evidence="1">
    <location>
        <begin position="1"/>
        <end position="21"/>
    </location>
</feature>
<keyword evidence="3" id="KW-1185">Reference proteome</keyword>
<evidence type="ECO:0000313" key="2">
    <source>
        <dbReference type="EMBL" id="KAJ1181121.1"/>
    </source>
</evidence>
<dbReference type="AlphaFoldDB" id="A0AAV7TY74"/>
<gene>
    <name evidence="2" type="ORF">NDU88_006331</name>
</gene>
<proteinExistence type="predicted"/>
<evidence type="ECO:0000313" key="3">
    <source>
        <dbReference type="Proteomes" id="UP001066276"/>
    </source>
</evidence>
<keyword evidence="1" id="KW-0732">Signal</keyword>
<dbReference type="EMBL" id="JANPWB010000006">
    <property type="protein sequence ID" value="KAJ1181121.1"/>
    <property type="molecule type" value="Genomic_DNA"/>
</dbReference>
<organism evidence="2 3">
    <name type="scientific">Pleurodeles waltl</name>
    <name type="common">Iberian ribbed newt</name>
    <dbReference type="NCBI Taxonomy" id="8319"/>
    <lineage>
        <taxon>Eukaryota</taxon>
        <taxon>Metazoa</taxon>
        <taxon>Chordata</taxon>
        <taxon>Craniata</taxon>
        <taxon>Vertebrata</taxon>
        <taxon>Euteleostomi</taxon>
        <taxon>Amphibia</taxon>
        <taxon>Batrachia</taxon>
        <taxon>Caudata</taxon>
        <taxon>Salamandroidea</taxon>
        <taxon>Salamandridae</taxon>
        <taxon>Pleurodelinae</taxon>
        <taxon>Pleurodeles</taxon>
    </lineage>
</organism>
<comment type="caution">
    <text evidence="2">The sequence shown here is derived from an EMBL/GenBank/DDBJ whole genome shotgun (WGS) entry which is preliminary data.</text>
</comment>